<comment type="caution">
    <text evidence="2">The sequence shown here is derived from an EMBL/GenBank/DDBJ whole genome shotgun (WGS) entry which is preliminary data.</text>
</comment>
<evidence type="ECO:0000256" key="1">
    <source>
        <dbReference type="SAM" id="Phobius"/>
    </source>
</evidence>
<proteinExistence type="predicted"/>
<sequence length="221" mass="25001">MKKTEHAFFAKPVRQQNLFVWKVGAGLLLCILGVLTLAWVLNFYLLVLVVPVLIAVAAPFIDVPMGVKTGQFTHYSPLFIASREHKGEVVVHGGTLFDYYFNLKEVKPTDRKKVILLSYLKGLISVVENYEHEGREDLVIKGTSYMINERTARKMGFRLIATDSFQKIILILNYIPVLIAYSYSKGKLSFPDLSKVITLKASVKTLAEHKAAMLRLVQRLD</sequence>
<keyword evidence="1" id="KW-0472">Membrane</keyword>
<keyword evidence="3" id="KW-1185">Reference proteome</keyword>
<evidence type="ECO:0000313" key="3">
    <source>
        <dbReference type="Proteomes" id="UP000798808"/>
    </source>
</evidence>
<evidence type="ECO:0008006" key="4">
    <source>
        <dbReference type="Google" id="ProtNLM"/>
    </source>
</evidence>
<gene>
    <name evidence="2" type="ORF">E1163_15070</name>
</gene>
<organism evidence="2 3">
    <name type="scientific">Fulvivirga kasyanovii</name>
    <dbReference type="NCBI Taxonomy" id="396812"/>
    <lineage>
        <taxon>Bacteria</taxon>
        <taxon>Pseudomonadati</taxon>
        <taxon>Bacteroidota</taxon>
        <taxon>Cytophagia</taxon>
        <taxon>Cytophagales</taxon>
        <taxon>Fulvivirgaceae</taxon>
        <taxon>Fulvivirga</taxon>
    </lineage>
</organism>
<accession>A0ABW9RRC0</accession>
<keyword evidence="1" id="KW-0812">Transmembrane</keyword>
<keyword evidence="1" id="KW-1133">Transmembrane helix</keyword>
<dbReference type="EMBL" id="SMLW01000573">
    <property type="protein sequence ID" value="MTI26277.1"/>
    <property type="molecule type" value="Genomic_DNA"/>
</dbReference>
<protein>
    <recommendedName>
        <fullName evidence="4">DUF2892 domain-containing protein</fullName>
    </recommendedName>
</protein>
<feature type="transmembrane region" description="Helical" evidence="1">
    <location>
        <begin position="20"/>
        <end position="37"/>
    </location>
</feature>
<evidence type="ECO:0000313" key="2">
    <source>
        <dbReference type="EMBL" id="MTI26277.1"/>
    </source>
</evidence>
<dbReference type="RefSeq" id="WP_155173269.1">
    <property type="nucleotide sequence ID" value="NZ_BAAAFL010000015.1"/>
</dbReference>
<feature type="transmembrane region" description="Helical" evidence="1">
    <location>
        <begin position="43"/>
        <end position="61"/>
    </location>
</feature>
<name>A0ABW9RRC0_9BACT</name>
<reference evidence="2 3" key="1">
    <citation type="submission" date="2019-02" db="EMBL/GenBank/DDBJ databases">
        <authorList>
            <person name="Goldberg S.R."/>
            <person name="Haltli B.A."/>
            <person name="Correa H."/>
            <person name="Russell K.G."/>
        </authorList>
    </citation>
    <scope>NUCLEOTIDE SEQUENCE [LARGE SCALE GENOMIC DNA]</scope>
    <source>
        <strain evidence="2 3">JCM 16186</strain>
    </source>
</reference>
<dbReference type="Proteomes" id="UP000798808">
    <property type="component" value="Unassembled WGS sequence"/>
</dbReference>